<dbReference type="InterPro" id="IPR043138">
    <property type="entry name" value="GGT_lsub"/>
</dbReference>
<evidence type="ECO:0000313" key="18">
    <source>
        <dbReference type="Proteomes" id="UP000308199"/>
    </source>
</evidence>
<evidence type="ECO:0000313" key="17">
    <source>
        <dbReference type="EMBL" id="THH06520.1"/>
    </source>
</evidence>
<dbReference type="InterPro" id="IPR007867">
    <property type="entry name" value="GMC_OxRtase_C"/>
</dbReference>
<dbReference type="FunFam" id="3.60.20.40:FF:000001">
    <property type="entry name" value="Gamma-glutamyltranspeptidase 1"/>
    <property type="match status" value="1"/>
</dbReference>
<comment type="caution">
    <text evidence="17">The sequence shown here is derived from an EMBL/GenBank/DDBJ whole genome shotgun (WGS) entry which is preliminary data.</text>
</comment>
<dbReference type="InterPro" id="IPR029055">
    <property type="entry name" value="Ntn_hydrolases_N"/>
</dbReference>
<dbReference type="EMBL" id="SGPK01000191">
    <property type="protein sequence ID" value="THH06520.1"/>
    <property type="molecule type" value="Genomic_DNA"/>
</dbReference>
<accession>A0A4S4LA42</accession>
<dbReference type="PANTHER" id="PTHR11686">
    <property type="entry name" value="GAMMA GLUTAMYL TRANSPEPTIDASE"/>
    <property type="match status" value="1"/>
</dbReference>
<dbReference type="SUPFAM" id="SSF56235">
    <property type="entry name" value="N-terminal nucleophile aminohydrolases (Ntn hydrolases)"/>
    <property type="match status" value="1"/>
</dbReference>
<evidence type="ECO:0000256" key="2">
    <source>
        <dbReference type="ARBA" id="ARBA00001089"/>
    </source>
</evidence>
<dbReference type="InterPro" id="IPR043137">
    <property type="entry name" value="GGT_ssub_C"/>
</dbReference>
<comment type="similarity">
    <text evidence="5">Belongs to the gamma-glutamyltransferase family.</text>
</comment>
<dbReference type="GO" id="GO:0036374">
    <property type="term" value="F:glutathione hydrolase activity"/>
    <property type="evidence" value="ECO:0007669"/>
    <property type="project" value="UniProtKB-UniRule"/>
</dbReference>
<feature type="binding site" evidence="11">
    <location>
        <position position="469"/>
    </location>
    <ligand>
        <name>L-glutamate</name>
        <dbReference type="ChEBI" id="CHEBI:29985"/>
    </ligand>
</feature>
<dbReference type="FunFam" id="1.10.246.130:FF:000001">
    <property type="entry name" value="Gamma-glutamyltransferase 5 isoform 1"/>
    <property type="match status" value="1"/>
</dbReference>
<keyword evidence="14" id="KW-0472">Membrane</keyword>
<dbReference type="GO" id="GO:0050660">
    <property type="term" value="F:flavin adenine dinucleotide binding"/>
    <property type="evidence" value="ECO:0007669"/>
    <property type="project" value="InterPro"/>
</dbReference>
<evidence type="ECO:0000259" key="15">
    <source>
        <dbReference type="PROSITE" id="PS00623"/>
    </source>
</evidence>
<evidence type="ECO:0000256" key="9">
    <source>
        <dbReference type="ARBA" id="ARBA00047417"/>
    </source>
</evidence>
<comment type="cofactor">
    <cofactor evidence="3">
        <name>FAD</name>
        <dbReference type="ChEBI" id="CHEBI:57692"/>
    </cofactor>
</comment>
<keyword evidence="7 12" id="KW-0274">FAD</keyword>
<dbReference type="AlphaFoldDB" id="A0A4S4LA42"/>
<comment type="similarity">
    <text evidence="12">Belongs to the GMC oxidoreductase family.</text>
</comment>
<evidence type="ECO:0000256" key="5">
    <source>
        <dbReference type="ARBA" id="ARBA00009381"/>
    </source>
</evidence>
<feature type="binding site" evidence="11">
    <location>
        <begin position="445"/>
        <end position="447"/>
    </location>
    <ligand>
        <name>L-glutamate</name>
        <dbReference type="ChEBI" id="CHEBI:29985"/>
    </ligand>
</feature>
<dbReference type="Pfam" id="PF01019">
    <property type="entry name" value="G_glu_transpept"/>
    <property type="match status" value="1"/>
</dbReference>
<dbReference type="Proteomes" id="UP000308199">
    <property type="component" value="Unassembled WGS sequence"/>
</dbReference>
<keyword evidence="13" id="KW-0378">Hydrolase</keyword>
<dbReference type="NCBIfam" id="TIGR00066">
    <property type="entry name" value="g_glut_trans"/>
    <property type="match status" value="1"/>
</dbReference>
<dbReference type="SUPFAM" id="SSF51905">
    <property type="entry name" value="FAD/NAD(P)-binding domain"/>
    <property type="match status" value="1"/>
</dbReference>
<feature type="binding site" evidence="11">
    <location>
        <position position="159"/>
    </location>
    <ligand>
        <name>L-glutamate</name>
        <dbReference type="ChEBI" id="CHEBI:29985"/>
    </ligand>
</feature>
<dbReference type="GO" id="GO:0006751">
    <property type="term" value="P:glutathione catabolic process"/>
    <property type="evidence" value="ECO:0007669"/>
    <property type="project" value="UniProtKB-UniRule"/>
</dbReference>
<dbReference type="PROSITE" id="PS00624">
    <property type="entry name" value="GMC_OXRED_2"/>
    <property type="match status" value="1"/>
</dbReference>
<dbReference type="SUPFAM" id="SSF54373">
    <property type="entry name" value="FAD-linked reductases, C-terminal domain"/>
    <property type="match status" value="1"/>
</dbReference>
<comment type="catalytic activity">
    <reaction evidence="9 13">
        <text>an N-terminal (5-L-glutamyl)-[peptide] + an alpha-amino acid = 5-L-glutamyl amino acid + an N-terminal L-alpha-aminoacyl-[peptide]</text>
        <dbReference type="Rhea" id="RHEA:23904"/>
        <dbReference type="Rhea" id="RHEA-COMP:9780"/>
        <dbReference type="Rhea" id="RHEA-COMP:9795"/>
        <dbReference type="ChEBI" id="CHEBI:77644"/>
        <dbReference type="ChEBI" id="CHEBI:78597"/>
        <dbReference type="ChEBI" id="CHEBI:78599"/>
        <dbReference type="ChEBI" id="CHEBI:78608"/>
        <dbReference type="EC" id="2.3.2.2"/>
    </reaction>
</comment>
<keyword evidence="8" id="KW-0560">Oxidoreductase</keyword>
<evidence type="ECO:0000256" key="6">
    <source>
        <dbReference type="ARBA" id="ARBA00022630"/>
    </source>
</evidence>
<protein>
    <recommendedName>
        <fullName evidence="13">Glutathione hydrolase</fullName>
        <ecNumber evidence="13">2.3.2.2</ecNumber>
        <ecNumber evidence="13">3.4.19.13</ecNumber>
    </recommendedName>
    <alternativeName>
        <fullName evidence="13">Gamma-glutamyltransferase</fullName>
    </alternativeName>
    <alternativeName>
        <fullName evidence="13">Gamma-glutamyltranspeptidase</fullName>
    </alternativeName>
</protein>
<dbReference type="InterPro" id="IPR000101">
    <property type="entry name" value="GGT_peptidase"/>
</dbReference>
<dbReference type="Gene3D" id="3.30.560.10">
    <property type="entry name" value="Glucose Oxidase, domain 3"/>
    <property type="match status" value="1"/>
</dbReference>
<evidence type="ECO:0000256" key="10">
    <source>
        <dbReference type="PIRSR" id="PIRSR600101-1"/>
    </source>
</evidence>
<feature type="domain" description="Glucose-methanol-choline oxidoreductase N-terminal" evidence="15">
    <location>
        <begin position="703"/>
        <end position="726"/>
    </location>
</feature>
<dbReference type="Pfam" id="PF00732">
    <property type="entry name" value="GMC_oxred_N"/>
    <property type="match status" value="1"/>
</dbReference>
<evidence type="ECO:0000256" key="1">
    <source>
        <dbReference type="ARBA" id="ARBA00001049"/>
    </source>
</evidence>
<dbReference type="Pfam" id="PF05199">
    <property type="entry name" value="GMC_oxred_C"/>
    <property type="match status" value="1"/>
</dbReference>
<comment type="catalytic activity">
    <reaction evidence="1 13">
        <text>an S-substituted glutathione + H2O = an S-substituted L-cysteinylglycine + L-glutamate</text>
        <dbReference type="Rhea" id="RHEA:59468"/>
        <dbReference type="ChEBI" id="CHEBI:15377"/>
        <dbReference type="ChEBI" id="CHEBI:29985"/>
        <dbReference type="ChEBI" id="CHEBI:90779"/>
        <dbReference type="ChEBI" id="CHEBI:143103"/>
        <dbReference type="EC" id="3.4.19.13"/>
    </reaction>
</comment>
<evidence type="ECO:0000256" key="14">
    <source>
        <dbReference type="SAM" id="Phobius"/>
    </source>
</evidence>
<dbReference type="GO" id="GO:0000324">
    <property type="term" value="C:fungal-type vacuole"/>
    <property type="evidence" value="ECO:0007669"/>
    <property type="project" value="TreeGrafter"/>
</dbReference>
<feature type="transmembrane region" description="Helical" evidence="14">
    <location>
        <begin position="46"/>
        <end position="69"/>
    </location>
</feature>
<dbReference type="InterPro" id="IPR000172">
    <property type="entry name" value="GMC_OxRdtase_N"/>
</dbReference>
<keyword evidence="14" id="KW-0812">Transmembrane</keyword>
<dbReference type="Gene3D" id="3.50.50.60">
    <property type="entry name" value="FAD/NAD(P)-binding domain"/>
    <property type="match status" value="1"/>
</dbReference>
<evidence type="ECO:0000256" key="11">
    <source>
        <dbReference type="PIRSR" id="PIRSR600101-2"/>
    </source>
</evidence>
<organism evidence="17 18">
    <name type="scientific">Phellinidium pouzarii</name>
    <dbReference type="NCBI Taxonomy" id="167371"/>
    <lineage>
        <taxon>Eukaryota</taxon>
        <taxon>Fungi</taxon>
        <taxon>Dikarya</taxon>
        <taxon>Basidiomycota</taxon>
        <taxon>Agaricomycotina</taxon>
        <taxon>Agaricomycetes</taxon>
        <taxon>Hymenochaetales</taxon>
        <taxon>Hymenochaetaceae</taxon>
        <taxon>Phellinidium</taxon>
    </lineage>
</organism>
<dbReference type="GO" id="GO:0005886">
    <property type="term" value="C:plasma membrane"/>
    <property type="evidence" value="ECO:0007669"/>
    <property type="project" value="TreeGrafter"/>
</dbReference>
<sequence length="1204" mass="129207">MARVTSADRFPASAHPDERSRLVPREAISILPLYRDRRVRAIVHPLWKTGVLAIAAVSLLCFAITATPYPAVHHVRRNPAFLVDAKNGAVASENEVCSDLGVRILKLGGNAVDAAVAATFCIGVVNLFSSGIGGGGFMTVRVPPSSNNPSSDVWSIDFRETAPAHANTTMYVGAPEYALFGGLAIGVPGEVRGLAEMHARWGSLPWAQLVQPSVELASGWRVGKELARRLPYFADLIFKDPAWTAIFAPDGKILGEGETVRRTNYSRTLAAIAANGADAFYKGEIADAIVHAVQSTGGIMTHKDLEAYAVNVAPALVGTYRGRKVYTPHAPTSGPVLMHMLNLLERYDLSGEGRTVLNTHRLVEVMKFGFAARTKICDPAFTDDTARIDEISTKTFGKLISANVTDDTTHTPDYYNPVYDVPIDHGTSHISVVDKNGMAVAITSTVNLVFGSQVMDPVTGVLFNDEMDDFSTPGTANAFGLWPSPYNYPEPNKRPLSSTSPTIIEHADGSFYLALGGSGGSKIFPAVLQVLLGIDEWGLDASEAVEWGRLHDQLYPSIVEADSILPQDAIDGLRERGHNVTVADVDRVAAVVQVVMKAGDKIYGKKMKTSGLLSIACLALRSVAYDYVVVGGGAGGLTVASRLSEDPAVSVLVIEAGLNVEDLPEVFIPGLIGSGQSFTTLNWRYPTVPQANLNSRQININAGKALGGSTAINGMIFPRAEKEQYDVWGSLNDDSAWTWDRLLPYFKKSELSTPPNAFQVENGVRFDEHVHGFDGRVHVGFPNFFFNQSRLWVQTAERLGFPASPDLANGSPHAVGVAPNSLNAMNNTRCSAVCAYFTPFASRPNFTVITNATVSRLLWNSSTKNTLAHASGVEYITNNGSTFNVSANKEVIVSAGTIGSPKVLELSGVGNSTILKAAGVQQKVDLPTVGENLAVQITYITGLTKDLLNMNATFASEQLALWFSNRTGLFSAAPRSLGIAAPSDVFSQEQLSSLVAEGRRTLQSFAIAFSNGNADLAKGIAKQLDAAFNLYERNKELPLEMNLEPGYSGPTPLSARPNRTFTTINAVLYAPLSRGRTHINSSSPFAFPAVNPGYYSHPMDIAAHVGGVRLARRMLTAPPLGETFLGEFEPGANKTSDAQIEAWLRANATSDNHETGTCAMMPRALGGVVDTSLLVYGTSNVRVVDASIIPFPISAHIVSDYYFP</sequence>
<evidence type="ECO:0000259" key="16">
    <source>
        <dbReference type="PROSITE" id="PS00624"/>
    </source>
</evidence>
<evidence type="ECO:0000256" key="3">
    <source>
        <dbReference type="ARBA" id="ARBA00001974"/>
    </source>
</evidence>
<evidence type="ECO:0000256" key="8">
    <source>
        <dbReference type="ARBA" id="ARBA00023002"/>
    </source>
</evidence>
<reference evidence="17 18" key="1">
    <citation type="submission" date="2019-02" db="EMBL/GenBank/DDBJ databases">
        <title>Genome sequencing of the rare red list fungi Phellinidium pouzarii.</title>
        <authorList>
            <person name="Buettner E."/>
            <person name="Kellner H."/>
        </authorList>
    </citation>
    <scope>NUCLEOTIDE SEQUENCE [LARGE SCALE GENOMIC DNA]</scope>
    <source>
        <strain evidence="17 18">DSM 108285</strain>
    </source>
</reference>
<gene>
    <name evidence="17" type="ORF">EW145_g4025</name>
</gene>
<feature type="binding site" evidence="11">
    <location>
        <position position="520"/>
    </location>
    <ligand>
        <name>L-glutamate</name>
        <dbReference type="ChEBI" id="CHEBI:29985"/>
    </ligand>
</feature>
<feature type="domain" description="Glucose-methanol-choline oxidoreductase N-terminal" evidence="16">
    <location>
        <begin position="896"/>
        <end position="910"/>
    </location>
</feature>
<name>A0A4S4LA42_9AGAM</name>
<dbReference type="GO" id="GO:0016614">
    <property type="term" value="F:oxidoreductase activity, acting on CH-OH group of donors"/>
    <property type="evidence" value="ECO:0007669"/>
    <property type="project" value="InterPro"/>
</dbReference>
<keyword evidence="18" id="KW-1185">Reference proteome</keyword>
<dbReference type="Gene3D" id="4.10.450.10">
    <property type="entry name" value="Glucose Oxidase, domain 2"/>
    <property type="match status" value="1"/>
</dbReference>
<dbReference type="Gene3D" id="1.10.246.130">
    <property type="match status" value="1"/>
</dbReference>
<keyword evidence="6 12" id="KW-0285">Flavoprotein</keyword>
<proteinExistence type="inferred from homology"/>
<dbReference type="EC" id="3.4.19.13" evidence="13"/>
<dbReference type="InterPro" id="IPR036188">
    <property type="entry name" value="FAD/NAD-bd_sf"/>
</dbReference>
<feature type="active site" description="Nucleophile" evidence="10">
    <location>
        <position position="427"/>
    </location>
</feature>
<evidence type="ECO:0000256" key="12">
    <source>
        <dbReference type="RuleBase" id="RU003968"/>
    </source>
</evidence>
<keyword evidence="13" id="KW-0012">Acyltransferase</keyword>
<dbReference type="EC" id="2.3.2.2" evidence="13"/>
<dbReference type="PANTHER" id="PTHR11686:SF9">
    <property type="entry name" value="RE13973P"/>
    <property type="match status" value="1"/>
</dbReference>
<dbReference type="GO" id="GO:0103068">
    <property type="term" value="F:leukotriene C4 gamma-glutamyl transferase activity"/>
    <property type="evidence" value="ECO:0007669"/>
    <property type="project" value="UniProtKB-EC"/>
</dbReference>
<comment type="catalytic activity">
    <reaction evidence="2 13">
        <text>glutathione + H2O = L-cysteinylglycine + L-glutamate</text>
        <dbReference type="Rhea" id="RHEA:28807"/>
        <dbReference type="ChEBI" id="CHEBI:15377"/>
        <dbReference type="ChEBI" id="CHEBI:29985"/>
        <dbReference type="ChEBI" id="CHEBI:57925"/>
        <dbReference type="ChEBI" id="CHEBI:61694"/>
        <dbReference type="EC" id="3.4.19.13"/>
    </reaction>
</comment>
<comment type="pathway">
    <text evidence="4 13">Sulfur metabolism; glutathione metabolism.</text>
</comment>
<comment type="function">
    <text evidence="13">Cleaves the gamma-glutamyl peptide bond of glutathione and glutathione conjugates.</text>
</comment>
<evidence type="ECO:0000256" key="4">
    <source>
        <dbReference type="ARBA" id="ARBA00005115"/>
    </source>
</evidence>
<dbReference type="PROSITE" id="PS00623">
    <property type="entry name" value="GMC_OXRED_1"/>
    <property type="match status" value="1"/>
</dbReference>
<dbReference type="OrthoDB" id="269227at2759"/>
<keyword evidence="14" id="KW-1133">Transmembrane helix</keyword>
<dbReference type="InterPro" id="IPR027424">
    <property type="entry name" value="Glucose_Oxidase_domain_2"/>
</dbReference>
<dbReference type="PRINTS" id="PR01210">
    <property type="entry name" value="GGTRANSPTASE"/>
</dbReference>
<keyword evidence="13" id="KW-0808">Transferase</keyword>
<evidence type="ECO:0000256" key="13">
    <source>
        <dbReference type="RuleBase" id="RU368068"/>
    </source>
</evidence>
<dbReference type="Gene3D" id="3.60.20.40">
    <property type="match status" value="1"/>
</dbReference>
<evidence type="ECO:0000256" key="7">
    <source>
        <dbReference type="ARBA" id="ARBA00022827"/>
    </source>
</evidence>
<feature type="binding site" evidence="11">
    <location>
        <begin position="497"/>
        <end position="498"/>
    </location>
    <ligand>
        <name>L-glutamate</name>
        <dbReference type="ChEBI" id="CHEBI:29985"/>
    </ligand>
</feature>